<dbReference type="Proteomes" id="UP000045840">
    <property type="component" value="Unassembled WGS sequence"/>
</dbReference>
<organism evidence="2 5">
    <name type="scientific">Yersinia pekkanenii</name>
    <dbReference type="NCBI Taxonomy" id="1288385"/>
    <lineage>
        <taxon>Bacteria</taxon>
        <taxon>Pseudomonadati</taxon>
        <taxon>Pseudomonadota</taxon>
        <taxon>Gammaproteobacteria</taxon>
        <taxon>Enterobacterales</taxon>
        <taxon>Yersiniaceae</taxon>
        <taxon>Yersinia</taxon>
    </lineage>
</organism>
<feature type="transmembrane region" description="Helical" evidence="1">
    <location>
        <begin position="73"/>
        <end position="93"/>
    </location>
</feature>
<evidence type="ECO:0000313" key="3">
    <source>
        <dbReference type="EMBL" id="CRY68388.1"/>
    </source>
</evidence>
<protein>
    <submittedName>
        <fullName evidence="2 3">Lipoprotein</fullName>
    </submittedName>
</protein>
<dbReference type="AlphaFoldDB" id="A0A0T9R3I0"/>
<proteinExistence type="predicted"/>
<evidence type="ECO:0000256" key="1">
    <source>
        <dbReference type="SAM" id="Phobius"/>
    </source>
</evidence>
<dbReference type="Proteomes" id="UP000044625">
    <property type="component" value="Unassembled WGS sequence"/>
</dbReference>
<keyword evidence="1" id="KW-0812">Transmembrane</keyword>
<keyword evidence="1" id="KW-0472">Membrane</keyword>
<accession>A0A0T9R3I0</accession>
<name>A0A0T9R3I0_9GAMM</name>
<reference evidence="2" key="2">
    <citation type="submission" date="2015-03" db="EMBL/GenBank/DDBJ databases">
        <authorList>
            <person name="Murphy D."/>
        </authorList>
    </citation>
    <scope>NUCLEOTIDE SEQUENCE [LARGE SCALE GENOMIC DNA]</scope>
    <source>
        <strain evidence="2">A125KOH2</strain>
    </source>
</reference>
<keyword evidence="4" id="KW-1185">Reference proteome</keyword>
<keyword evidence="2" id="KW-0449">Lipoprotein</keyword>
<evidence type="ECO:0000313" key="2">
    <source>
        <dbReference type="EMBL" id="CNI42783.1"/>
    </source>
</evidence>
<dbReference type="EMBL" id="CQAZ01000049">
    <property type="protein sequence ID" value="CNI42783.1"/>
    <property type="molecule type" value="Genomic_DNA"/>
</dbReference>
<reference evidence="3 4" key="3">
    <citation type="submission" date="2015-03" db="EMBL/GenBank/DDBJ databases">
        <authorList>
            <consortium name="Pathogen Informatics"/>
            <person name="Murphy D."/>
        </authorList>
    </citation>
    <scope>NUCLEOTIDE SEQUENCE [LARGE SCALE GENOMIC DNA]</scope>
    <source>
        <strain evidence="3">Type strain: CIP110230</strain>
        <strain evidence="4">type strain: CIP110230</strain>
    </source>
</reference>
<sequence>MNSFSFLRDYLTFWSVNVDFCQQMSVSRLFLNHCLINTQLVSIFPCFISRYFAKVTILFYSAALGAKRKYMRWLFALFIAVSGWTGSVSGNLLSPTYSPSSAMALSVLSAIYPDNHPVSDTPSTVSVFSSYLRLQNKIMHSQYRQIGVPVKKTAIKNRLSVAKFAGSTTPTFANNTGPGAYLTILRSNRADDIYKQPRQSLPLLNYANWMFHTSTQQNRVGGWKESNIQYSGMLTYPPKGVIISLLS</sequence>
<keyword evidence="1" id="KW-1133">Transmembrane helix</keyword>
<reference evidence="5" key="1">
    <citation type="submission" date="2015-03" db="EMBL/GenBank/DDBJ databases">
        <authorList>
            <consortium name="Pathogen Informatics"/>
        </authorList>
    </citation>
    <scope>NUCLEOTIDE SEQUENCE [LARGE SCALE GENOMIC DNA]</scope>
    <source>
        <strain evidence="5">A125KOH2</strain>
    </source>
</reference>
<evidence type="ECO:0000313" key="4">
    <source>
        <dbReference type="Proteomes" id="UP000044625"/>
    </source>
</evidence>
<evidence type="ECO:0000313" key="5">
    <source>
        <dbReference type="Proteomes" id="UP000045840"/>
    </source>
</evidence>
<dbReference type="STRING" id="1288385.ERS137968_03499"/>
<dbReference type="EMBL" id="CWJL01000020">
    <property type="protein sequence ID" value="CRY68388.1"/>
    <property type="molecule type" value="Genomic_DNA"/>
</dbReference>
<gene>
    <name evidence="2" type="ORF">ERS008529_03991</name>
    <name evidence="3" type="ORF">ERS137968_03499</name>
</gene>